<dbReference type="Gene3D" id="2.60.120.1440">
    <property type="match status" value="1"/>
</dbReference>
<gene>
    <name evidence="4" type="ORF">ACFOET_03760</name>
</gene>
<feature type="transmembrane region" description="Helical" evidence="1">
    <location>
        <begin position="78"/>
        <end position="96"/>
    </location>
</feature>
<dbReference type="EMBL" id="JBHRTA010000009">
    <property type="protein sequence ID" value="MFC3196722.1"/>
    <property type="molecule type" value="Genomic_DNA"/>
</dbReference>
<sequence length="384" mass="42768">MNRKQARKLIEKYQQGRCTPDEEALVERWLAGLKQDSQGGTILKGNIEEAKAQNWVELRARLHTCEKRRSMWAQPQRYWPYAAAIVLLIGAAMLLLPQLSRDRKQLLSASEIMPGHSKAELMLADGRSISLDTAQAGIVMGSGVKYRDGTDLLAGAPADDEHTAPSYMLTTPRGGTYQVTLADGTNVWLNANSKLVYPVRFEDDVRKVMVEGEAYFEVKPSRNTRQESIPFVVHSGGQTVTVLGTAFNVRNYADEEAIQTTLVEGRVQVSNTGTANSVMLDPGEQAIFSSKSLAKQKANIHAAVAWKEGRFDFDAKDLKSVMNELARWYDIEVVYEGEVPQVEFFGGIYRNNNLATVLKILESSQIGYRMEPGPKLVITRPDKK</sequence>
<evidence type="ECO:0000256" key="1">
    <source>
        <dbReference type="SAM" id="Phobius"/>
    </source>
</evidence>
<keyword evidence="5" id="KW-1185">Reference proteome</keyword>
<evidence type="ECO:0000313" key="4">
    <source>
        <dbReference type="EMBL" id="MFC3196722.1"/>
    </source>
</evidence>
<dbReference type="Pfam" id="PF04773">
    <property type="entry name" value="FecR"/>
    <property type="match status" value="1"/>
</dbReference>
<dbReference type="InterPro" id="IPR006860">
    <property type="entry name" value="FecR"/>
</dbReference>
<feature type="domain" description="Protein FecR C-terminal" evidence="3">
    <location>
        <begin position="311"/>
        <end position="371"/>
    </location>
</feature>
<proteinExistence type="predicted"/>
<dbReference type="RefSeq" id="WP_379019717.1">
    <property type="nucleotide sequence ID" value="NZ_JBHRTA010000009.1"/>
</dbReference>
<keyword evidence="1" id="KW-1133">Transmembrane helix</keyword>
<reference evidence="5" key="1">
    <citation type="journal article" date="2019" name="Int. J. Syst. Evol. Microbiol.">
        <title>The Global Catalogue of Microorganisms (GCM) 10K type strain sequencing project: providing services to taxonomists for standard genome sequencing and annotation.</title>
        <authorList>
            <consortium name="The Broad Institute Genomics Platform"/>
            <consortium name="The Broad Institute Genome Sequencing Center for Infectious Disease"/>
            <person name="Wu L."/>
            <person name="Ma J."/>
        </authorList>
    </citation>
    <scope>NUCLEOTIDE SEQUENCE [LARGE SCALE GENOMIC DNA]</scope>
    <source>
        <strain evidence="5">KCTC 52416</strain>
    </source>
</reference>
<dbReference type="PANTHER" id="PTHR30273:SF2">
    <property type="entry name" value="PROTEIN FECR"/>
    <property type="match status" value="1"/>
</dbReference>
<feature type="domain" description="FecR protein" evidence="2">
    <location>
        <begin position="169"/>
        <end position="268"/>
    </location>
</feature>
<name>A0ABV7JN38_9SPHI</name>
<comment type="caution">
    <text evidence="4">The sequence shown here is derived from an EMBL/GenBank/DDBJ whole genome shotgun (WGS) entry which is preliminary data.</text>
</comment>
<dbReference type="PANTHER" id="PTHR30273">
    <property type="entry name" value="PERIPLASMIC SIGNAL SENSOR AND SIGMA FACTOR ACTIVATOR FECR-RELATED"/>
    <property type="match status" value="1"/>
</dbReference>
<accession>A0ABV7JN38</accession>
<organism evidence="4 5">
    <name type="scientific">Parapedobacter deserti</name>
    <dbReference type="NCBI Taxonomy" id="1912957"/>
    <lineage>
        <taxon>Bacteria</taxon>
        <taxon>Pseudomonadati</taxon>
        <taxon>Bacteroidota</taxon>
        <taxon>Sphingobacteriia</taxon>
        <taxon>Sphingobacteriales</taxon>
        <taxon>Sphingobacteriaceae</taxon>
        <taxon>Parapedobacter</taxon>
    </lineage>
</organism>
<dbReference type="InterPro" id="IPR012373">
    <property type="entry name" value="Ferrdict_sens_TM"/>
</dbReference>
<dbReference type="PIRSF" id="PIRSF018266">
    <property type="entry name" value="FecR"/>
    <property type="match status" value="1"/>
</dbReference>
<evidence type="ECO:0000313" key="5">
    <source>
        <dbReference type="Proteomes" id="UP001595526"/>
    </source>
</evidence>
<dbReference type="Proteomes" id="UP001595526">
    <property type="component" value="Unassembled WGS sequence"/>
</dbReference>
<keyword evidence="1" id="KW-0472">Membrane</keyword>
<protein>
    <submittedName>
        <fullName evidence="4">FecR family protein</fullName>
    </submittedName>
</protein>
<evidence type="ECO:0000259" key="2">
    <source>
        <dbReference type="Pfam" id="PF04773"/>
    </source>
</evidence>
<evidence type="ECO:0000259" key="3">
    <source>
        <dbReference type="Pfam" id="PF16344"/>
    </source>
</evidence>
<dbReference type="InterPro" id="IPR032508">
    <property type="entry name" value="FecR_C"/>
</dbReference>
<dbReference type="Pfam" id="PF16344">
    <property type="entry name" value="FecR_C"/>
    <property type="match status" value="1"/>
</dbReference>
<dbReference type="Gene3D" id="3.55.50.30">
    <property type="match status" value="1"/>
</dbReference>
<keyword evidence="1" id="KW-0812">Transmembrane</keyword>